<sequence>MLIKKVHLSWSPIVALLIFPLVAPADSKYPWLDQISRQEQLLMGCENMGLKYKKKVTVNMLNHILVDHHHKLLYCYVPKVACTNWKRVLMVLTGESNATNPIQISASTAHLDNSTLKLSQLTVPEIRESLRQYTLFLVARHPFERLLSAYRNKFLGNNTISNYFKNRYGKYIIQKYRKKSMFADSGSDFVTFREFIQYLIKEGVRSNEHWTPIYDLCLPCSLDYNFISRYETIPDDASTILNMVNAPSLVFPATRSGRTKDNLRFYFQQLSIYEIEALYKLYEADFKLFGYGLEEMLGYDLA</sequence>
<dbReference type="GO" id="GO:0008146">
    <property type="term" value="F:sulfotransferase activity"/>
    <property type="evidence" value="ECO:0007669"/>
    <property type="project" value="InterPro"/>
</dbReference>
<keyword evidence="5" id="KW-1133">Transmembrane helix</keyword>
<dbReference type="PANTHER" id="PTHR12137">
    <property type="entry name" value="CARBOHYDRATE SULFOTRANSFERASE"/>
    <property type="match status" value="1"/>
</dbReference>
<organism evidence="11 12">
    <name type="scientific">Phyllotreta striolata</name>
    <name type="common">Striped flea beetle</name>
    <name type="synonym">Crioceris striolata</name>
    <dbReference type="NCBI Taxonomy" id="444603"/>
    <lineage>
        <taxon>Eukaryota</taxon>
        <taxon>Metazoa</taxon>
        <taxon>Ecdysozoa</taxon>
        <taxon>Arthropoda</taxon>
        <taxon>Hexapoda</taxon>
        <taxon>Insecta</taxon>
        <taxon>Pterygota</taxon>
        <taxon>Neoptera</taxon>
        <taxon>Endopterygota</taxon>
        <taxon>Coleoptera</taxon>
        <taxon>Polyphaga</taxon>
        <taxon>Cucujiformia</taxon>
        <taxon>Chrysomeloidea</taxon>
        <taxon>Chrysomelidae</taxon>
        <taxon>Galerucinae</taxon>
        <taxon>Alticini</taxon>
        <taxon>Phyllotreta</taxon>
    </lineage>
</organism>
<feature type="signal peptide" evidence="10">
    <location>
        <begin position="1"/>
        <end position="27"/>
    </location>
</feature>
<evidence type="ECO:0000256" key="3">
    <source>
        <dbReference type="ARBA" id="ARBA00022679"/>
    </source>
</evidence>
<evidence type="ECO:0000256" key="2">
    <source>
        <dbReference type="ARBA" id="ARBA00006339"/>
    </source>
</evidence>
<dbReference type="EMBL" id="OU900098">
    <property type="protein sequence ID" value="CAG9862330.1"/>
    <property type="molecule type" value="Genomic_DNA"/>
</dbReference>
<evidence type="ECO:0000256" key="7">
    <source>
        <dbReference type="ARBA" id="ARBA00023136"/>
    </source>
</evidence>
<evidence type="ECO:0000256" key="4">
    <source>
        <dbReference type="ARBA" id="ARBA00022692"/>
    </source>
</evidence>
<keyword evidence="8 9" id="KW-0325">Glycoprotein</keyword>
<dbReference type="GO" id="GO:0016051">
    <property type="term" value="P:carbohydrate biosynthetic process"/>
    <property type="evidence" value="ECO:0007669"/>
    <property type="project" value="InterPro"/>
</dbReference>
<keyword evidence="4" id="KW-0812">Transmembrane</keyword>
<keyword evidence="9" id="KW-0735">Signal-anchor</keyword>
<dbReference type="OrthoDB" id="2019940at2759"/>
<proteinExistence type="inferred from homology"/>
<evidence type="ECO:0000256" key="6">
    <source>
        <dbReference type="ARBA" id="ARBA00023034"/>
    </source>
</evidence>
<keyword evidence="7" id="KW-0472">Membrane</keyword>
<protein>
    <recommendedName>
        <fullName evidence="9">Carbohydrate sulfotransferase</fullName>
        <ecNumber evidence="9">2.8.2.-</ecNumber>
    </recommendedName>
</protein>
<dbReference type="InterPro" id="IPR018011">
    <property type="entry name" value="Carb_sulfotrans_8-10"/>
</dbReference>
<keyword evidence="10" id="KW-0732">Signal</keyword>
<dbReference type="PANTHER" id="PTHR12137:SF54">
    <property type="entry name" value="CARBOHYDRATE SULFOTRANSFERASE"/>
    <property type="match status" value="1"/>
</dbReference>
<dbReference type="Proteomes" id="UP001153712">
    <property type="component" value="Chromosome 5"/>
</dbReference>
<evidence type="ECO:0000256" key="5">
    <source>
        <dbReference type="ARBA" id="ARBA00022989"/>
    </source>
</evidence>
<evidence type="ECO:0000313" key="11">
    <source>
        <dbReference type="EMBL" id="CAG9862330.1"/>
    </source>
</evidence>
<dbReference type="Pfam" id="PF03567">
    <property type="entry name" value="Sulfotransfer_2"/>
    <property type="match status" value="1"/>
</dbReference>
<dbReference type="InterPro" id="IPR005331">
    <property type="entry name" value="Sulfotransferase"/>
</dbReference>
<keyword evidence="3 9" id="KW-0808">Transferase</keyword>
<dbReference type="AlphaFoldDB" id="A0A9N9XQS0"/>
<evidence type="ECO:0000256" key="9">
    <source>
        <dbReference type="RuleBase" id="RU364020"/>
    </source>
</evidence>
<keyword evidence="6 9" id="KW-0333">Golgi apparatus</keyword>
<comment type="subcellular location">
    <subcellularLocation>
        <location evidence="1 9">Golgi apparatus membrane</location>
        <topology evidence="1 9">Single-pass type II membrane protein</topology>
    </subcellularLocation>
</comment>
<keyword evidence="9" id="KW-0119">Carbohydrate metabolism</keyword>
<gene>
    <name evidence="11" type="ORF">PHYEVI_LOCUS8647</name>
</gene>
<keyword evidence="12" id="KW-1185">Reference proteome</keyword>
<dbReference type="EC" id="2.8.2.-" evidence="9"/>
<comment type="similarity">
    <text evidence="2 9">Belongs to the sulfotransferase 2 family.</text>
</comment>
<evidence type="ECO:0000313" key="12">
    <source>
        <dbReference type="Proteomes" id="UP001153712"/>
    </source>
</evidence>
<evidence type="ECO:0000256" key="10">
    <source>
        <dbReference type="SAM" id="SignalP"/>
    </source>
</evidence>
<name>A0A9N9XQS0_PHYSR</name>
<reference evidence="11" key="1">
    <citation type="submission" date="2022-01" db="EMBL/GenBank/DDBJ databases">
        <authorList>
            <person name="King R."/>
        </authorList>
    </citation>
    <scope>NUCLEOTIDE SEQUENCE</scope>
</reference>
<evidence type="ECO:0000256" key="1">
    <source>
        <dbReference type="ARBA" id="ARBA00004323"/>
    </source>
</evidence>
<feature type="chain" id="PRO_5040485684" description="Carbohydrate sulfotransferase" evidence="10">
    <location>
        <begin position="28"/>
        <end position="302"/>
    </location>
</feature>
<dbReference type="GO" id="GO:0000139">
    <property type="term" value="C:Golgi membrane"/>
    <property type="evidence" value="ECO:0007669"/>
    <property type="project" value="UniProtKB-SubCell"/>
</dbReference>
<accession>A0A9N9XQS0</accession>
<evidence type="ECO:0000256" key="8">
    <source>
        <dbReference type="ARBA" id="ARBA00023180"/>
    </source>
</evidence>